<dbReference type="AlphaFoldDB" id="A0A2P2PVC6"/>
<reference evidence="1" key="1">
    <citation type="submission" date="2018-02" db="EMBL/GenBank/DDBJ databases">
        <title>Rhizophora mucronata_Transcriptome.</title>
        <authorList>
            <person name="Meera S.P."/>
            <person name="Sreeshan A."/>
            <person name="Augustine A."/>
        </authorList>
    </citation>
    <scope>NUCLEOTIDE SEQUENCE</scope>
    <source>
        <tissue evidence="1">Leaf</tissue>
    </source>
</reference>
<protein>
    <submittedName>
        <fullName evidence="1">Uncharacterized protein</fullName>
    </submittedName>
</protein>
<accession>A0A2P2PVC6</accession>
<proteinExistence type="predicted"/>
<sequence>MIYNVKMVSLLDPLHSKSYHFLKIKFHIYSRGDHYRT</sequence>
<dbReference type="EMBL" id="GGEC01078109">
    <property type="protein sequence ID" value="MBX58593.1"/>
    <property type="molecule type" value="Transcribed_RNA"/>
</dbReference>
<organism evidence="1">
    <name type="scientific">Rhizophora mucronata</name>
    <name type="common">Asiatic mangrove</name>
    <dbReference type="NCBI Taxonomy" id="61149"/>
    <lineage>
        <taxon>Eukaryota</taxon>
        <taxon>Viridiplantae</taxon>
        <taxon>Streptophyta</taxon>
        <taxon>Embryophyta</taxon>
        <taxon>Tracheophyta</taxon>
        <taxon>Spermatophyta</taxon>
        <taxon>Magnoliopsida</taxon>
        <taxon>eudicotyledons</taxon>
        <taxon>Gunneridae</taxon>
        <taxon>Pentapetalae</taxon>
        <taxon>rosids</taxon>
        <taxon>fabids</taxon>
        <taxon>Malpighiales</taxon>
        <taxon>Rhizophoraceae</taxon>
        <taxon>Rhizophora</taxon>
    </lineage>
</organism>
<evidence type="ECO:0000313" key="1">
    <source>
        <dbReference type="EMBL" id="MBX58593.1"/>
    </source>
</evidence>
<name>A0A2P2PVC6_RHIMU</name>